<name>A0A9X7I691_NEIPE</name>
<accession>A0A9X7I691</accession>
<reference evidence="2" key="1">
    <citation type="submission" date="2017-12" db="EMBL/GenBank/DDBJ databases">
        <title>Phylogenetic diversity of female urinary microbiome.</title>
        <authorList>
            <person name="Thomas-White K."/>
            <person name="Wolfe A.J."/>
        </authorList>
    </citation>
    <scope>NUCLEOTIDE SEQUENCE [LARGE SCALE GENOMIC DNA]</scope>
    <source>
        <strain evidence="2">UMB0023</strain>
    </source>
</reference>
<dbReference type="Proteomes" id="UP000234781">
    <property type="component" value="Chromosome"/>
</dbReference>
<protein>
    <submittedName>
        <fullName evidence="1">Uncharacterized protein</fullName>
    </submittedName>
</protein>
<keyword evidence="2" id="KW-1185">Reference proteome</keyword>
<dbReference type="AlphaFoldDB" id="A0A9X7I691"/>
<dbReference type="PROSITE" id="PS51257">
    <property type="entry name" value="PROKAR_LIPOPROTEIN"/>
    <property type="match status" value="1"/>
</dbReference>
<dbReference type="EMBL" id="CP136962">
    <property type="protein sequence ID" value="WOS97600.1"/>
    <property type="molecule type" value="Genomic_DNA"/>
</dbReference>
<sequence length="253" mass="29761">MDKKYLDLIQHIAPSIASFLSTLLWVLLWGGCVFYFREQIKDILFVIKEKFSNAESVKILNFLEFQIAKEKKIGEKVEEFIKEEQLVEEQKHIKAQSGDKKEKYPSNHELQQEDRQATRLKYLESEKLAILALQNKYKVTINTGQRVNGFLFDGFFETDTAFHIVEIKYLRNFLRTKEWLIETISKIKSSIIYLDKDNVELIIVLIVDVIHSEAEKISIKNIIDNGKYENIENKKFSLKIECYSFSELKSLYS</sequence>
<organism evidence="1 2">
    <name type="scientific">Neisseria perflava</name>
    <dbReference type="NCBI Taxonomy" id="33053"/>
    <lineage>
        <taxon>Bacteria</taxon>
        <taxon>Pseudomonadati</taxon>
        <taxon>Pseudomonadota</taxon>
        <taxon>Betaproteobacteria</taxon>
        <taxon>Neisseriales</taxon>
        <taxon>Neisseriaceae</taxon>
        <taxon>Neisseria</taxon>
    </lineage>
</organism>
<gene>
    <name evidence="1" type="ORF">CYJ98_008490</name>
</gene>
<dbReference type="RefSeq" id="WP_101755756.1">
    <property type="nucleotide sequence ID" value="NZ_CP136962.1"/>
</dbReference>
<evidence type="ECO:0000313" key="2">
    <source>
        <dbReference type="Proteomes" id="UP000234781"/>
    </source>
</evidence>
<proteinExistence type="predicted"/>
<reference evidence="1 2" key="2">
    <citation type="submission" date="2023-10" db="EMBL/GenBank/DDBJ databases">
        <authorList>
            <person name="Choi B."/>
        </authorList>
    </citation>
    <scope>NUCLEOTIDE SEQUENCE [LARGE SCALE GENOMIC DNA]</scope>
    <source>
        <strain evidence="1 2">UMB0023</strain>
    </source>
</reference>
<evidence type="ECO:0000313" key="1">
    <source>
        <dbReference type="EMBL" id="WOS97600.1"/>
    </source>
</evidence>